<dbReference type="EMBL" id="CADCWF010000296">
    <property type="protein sequence ID" value="CAA9575515.1"/>
    <property type="molecule type" value="Genomic_DNA"/>
</dbReference>
<feature type="region of interest" description="Disordered" evidence="1">
    <location>
        <begin position="1"/>
        <end position="75"/>
    </location>
</feature>
<sequence>VGSAMAHRPFGAGHAVVLHDGPRPRDNLAADGIRRRGRRRAGRARGGADRPGQRPGGGALGHRGRYRRASGPSRV</sequence>
<gene>
    <name evidence="2" type="ORF">AVDCRST_MAG59-4080</name>
</gene>
<name>A0A6J4VCW2_9BACT</name>
<dbReference type="AlphaFoldDB" id="A0A6J4VCW2"/>
<accession>A0A6J4VCW2</accession>
<protein>
    <submittedName>
        <fullName evidence="2">Uncharacterized protein</fullName>
    </submittedName>
</protein>
<evidence type="ECO:0000313" key="2">
    <source>
        <dbReference type="EMBL" id="CAA9575515.1"/>
    </source>
</evidence>
<organism evidence="2">
    <name type="scientific">uncultured Thermomicrobiales bacterium</name>
    <dbReference type="NCBI Taxonomy" id="1645740"/>
    <lineage>
        <taxon>Bacteria</taxon>
        <taxon>Pseudomonadati</taxon>
        <taxon>Thermomicrobiota</taxon>
        <taxon>Thermomicrobia</taxon>
        <taxon>Thermomicrobiales</taxon>
        <taxon>environmental samples</taxon>
    </lineage>
</organism>
<feature type="non-terminal residue" evidence="2">
    <location>
        <position position="1"/>
    </location>
</feature>
<evidence type="ECO:0000256" key="1">
    <source>
        <dbReference type="SAM" id="MobiDB-lite"/>
    </source>
</evidence>
<proteinExistence type="predicted"/>
<reference evidence="2" key="1">
    <citation type="submission" date="2020-02" db="EMBL/GenBank/DDBJ databases">
        <authorList>
            <person name="Meier V. D."/>
        </authorList>
    </citation>
    <scope>NUCLEOTIDE SEQUENCE</scope>
    <source>
        <strain evidence="2">AVDCRST_MAG59</strain>
    </source>
</reference>
<feature type="non-terminal residue" evidence="2">
    <location>
        <position position="75"/>
    </location>
</feature>
<feature type="compositionally biased region" description="Basic and acidic residues" evidence="1">
    <location>
        <begin position="20"/>
        <end position="34"/>
    </location>
</feature>